<dbReference type="EMBL" id="WIXP02000101">
    <property type="protein sequence ID" value="KAF6197384.1"/>
    <property type="molecule type" value="Genomic_DNA"/>
</dbReference>
<dbReference type="SMART" id="SM00355">
    <property type="entry name" value="ZnF_C2H2"/>
    <property type="match status" value="4"/>
</dbReference>
<evidence type="ECO:0000256" key="5">
    <source>
        <dbReference type="PROSITE-ProRule" id="PRU00042"/>
    </source>
</evidence>
<proteinExistence type="predicted"/>
<dbReference type="SUPFAM" id="SSF57667">
    <property type="entry name" value="beta-beta-alpha zinc fingers"/>
    <property type="match status" value="2"/>
</dbReference>
<dbReference type="GO" id="GO:0043565">
    <property type="term" value="F:sequence-specific DNA binding"/>
    <property type="evidence" value="ECO:0007669"/>
    <property type="project" value="TreeGrafter"/>
</dbReference>
<comment type="caution">
    <text evidence="7">The sequence shown here is derived from an EMBL/GenBank/DDBJ whole genome shotgun (WGS) entry which is preliminary data.</text>
</comment>
<dbReference type="GO" id="GO:0000981">
    <property type="term" value="F:DNA-binding transcription factor activity, RNA polymerase II-specific"/>
    <property type="evidence" value="ECO:0007669"/>
    <property type="project" value="TreeGrafter"/>
</dbReference>
<keyword evidence="4" id="KW-0862">Zinc</keyword>
<accession>A0A8S9WM44</accession>
<keyword evidence="1" id="KW-0479">Metal-binding</keyword>
<sequence length="371" mass="42261">MLLMSIQSTSEQHFESSRSTKAFRYFQYMILKENPFVPLNVMILMGNWFVPLASEDISIAETCFVIEDLNVAKNQRDCSEKHVCEVCHKIYKLRSSLRNHQRLQCGKDPQFAYDKVFSAMLCLLALSSTFEQSQHASQERKCLYSPPHCAYRAHPKGLQLFDRVSNGDQKHVCPTCGKIYKHLSSLKSHRRVGLHPHIPMGDAGHTENTSSSCNTSIGCLSLLSASTSTILRFQKTFMIIDWMKNTFAPIATEVTPTSEVCRDTRSSSVENSLNSPARSVTTNLSIKTISNPTSLVDTIIYFHGDQVYRLKFSCSSCSRVYCHKKDMMRHSKICGKDPQQACPYCSYITRYKGNLKSHIMFRHPEKLFPNH</sequence>
<dbReference type="Pfam" id="PF00096">
    <property type="entry name" value="zf-C2H2"/>
    <property type="match status" value="2"/>
</dbReference>
<feature type="domain" description="C2H2-type" evidence="6">
    <location>
        <begin position="82"/>
        <end position="109"/>
    </location>
</feature>
<dbReference type="GO" id="GO:0005634">
    <property type="term" value="C:nucleus"/>
    <property type="evidence" value="ECO:0007669"/>
    <property type="project" value="TreeGrafter"/>
</dbReference>
<dbReference type="PANTHER" id="PTHR24408">
    <property type="entry name" value="ZINC FINGER PROTEIN"/>
    <property type="match status" value="1"/>
</dbReference>
<dbReference type="Proteomes" id="UP000466442">
    <property type="component" value="Unassembled WGS sequence"/>
</dbReference>
<keyword evidence="2" id="KW-0677">Repeat</keyword>
<evidence type="ECO:0000313" key="8">
    <source>
        <dbReference type="Proteomes" id="UP000466442"/>
    </source>
</evidence>
<evidence type="ECO:0000256" key="1">
    <source>
        <dbReference type="ARBA" id="ARBA00022723"/>
    </source>
</evidence>
<dbReference type="AlphaFoldDB" id="A0A8S9WM44"/>
<dbReference type="GO" id="GO:0008270">
    <property type="term" value="F:zinc ion binding"/>
    <property type="evidence" value="ECO:0007669"/>
    <property type="project" value="UniProtKB-KW"/>
</dbReference>
<protein>
    <recommendedName>
        <fullName evidence="6">C2H2-type domain-containing protein</fullName>
    </recommendedName>
</protein>
<organism evidence="7 8">
    <name type="scientific">Apolygus lucorum</name>
    <name type="common">Small green plant bug</name>
    <name type="synonym">Lygocoris lucorum</name>
    <dbReference type="NCBI Taxonomy" id="248454"/>
    <lineage>
        <taxon>Eukaryota</taxon>
        <taxon>Metazoa</taxon>
        <taxon>Ecdysozoa</taxon>
        <taxon>Arthropoda</taxon>
        <taxon>Hexapoda</taxon>
        <taxon>Insecta</taxon>
        <taxon>Pterygota</taxon>
        <taxon>Neoptera</taxon>
        <taxon>Paraneoptera</taxon>
        <taxon>Hemiptera</taxon>
        <taxon>Heteroptera</taxon>
        <taxon>Panheteroptera</taxon>
        <taxon>Cimicomorpha</taxon>
        <taxon>Miridae</taxon>
        <taxon>Mirini</taxon>
        <taxon>Apolygus</taxon>
    </lineage>
</organism>
<evidence type="ECO:0000256" key="3">
    <source>
        <dbReference type="ARBA" id="ARBA00022771"/>
    </source>
</evidence>
<reference evidence="7" key="1">
    <citation type="journal article" date="2021" name="Mol. Ecol. Resour.">
        <title>Apolygus lucorum genome provides insights into omnivorousness and mesophyll feeding.</title>
        <authorList>
            <person name="Liu Y."/>
            <person name="Liu H."/>
            <person name="Wang H."/>
            <person name="Huang T."/>
            <person name="Liu B."/>
            <person name="Yang B."/>
            <person name="Yin L."/>
            <person name="Li B."/>
            <person name="Zhang Y."/>
            <person name="Zhang S."/>
            <person name="Jiang F."/>
            <person name="Zhang X."/>
            <person name="Ren Y."/>
            <person name="Wang B."/>
            <person name="Wang S."/>
            <person name="Lu Y."/>
            <person name="Wu K."/>
            <person name="Fan W."/>
            <person name="Wang G."/>
        </authorList>
    </citation>
    <scope>NUCLEOTIDE SEQUENCE</scope>
    <source>
        <strain evidence="7">12Hb</strain>
    </source>
</reference>
<dbReference type="Gene3D" id="3.30.160.60">
    <property type="entry name" value="Classic Zinc Finger"/>
    <property type="match status" value="2"/>
</dbReference>
<dbReference type="InterPro" id="IPR013087">
    <property type="entry name" value="Znf_C2H2_type"/>
</dbReference>
<dbReference type="OrthoDB" id="10004641at2759"/>
<dbReference type="PROSITE" id="PS00028">
    <property type="entry name" value="ZINC_FINGER_C2H2_1"/>
    <property type="match status" value="1"/>
</dbReference>
<evidence type="ECO:0000256" key="4">
    <source>
        <dbReference type="ARBA" id="ARBA00022833"/>
    </source>
</evidence>
<dbReference type="InterPro" id="IPR036236">
    <property type="entry name" value="Znf_C2H2_sf"/>
</dbReference>
<evidence type="ECO:0000256" key="2">
    <source>
        <dbReference type="ARBA" id="ARBA00022737"/>
    </source>
</evidence>
<name>A0A8S9WM44_APOLU</name>
<dbReference type="PROSITE" id="PS50157">
    <property type="entry name" value="ZINC_FINGER_C2H2_2"/>
    <property type="match status" value="2"/>
</dbReference>
<dbReference type="PANTHER" id="PTHR24408:SF58">
    <property type="entry name" value="TRANSCRIPTION FACTOR (TFIIIA), PUTATIVE (AFU_ORTHOLOGUE AFUA_1G05150)-RELATED"/>
    <property type="match status" value="1"/>
</dbReference>
<keyword evidence="8" id="KW-1185">Reference proteome</keyword>
<gene>
    <name evidence="7" type="ORF">GE061_020268</name>
</gene>
<keyword evidence="3 5" id="KW-0863">Zinc-finger</keyword>
<feature type="domain" description="C2H2-type" evidence="6">
    <location>
        <begin position="171"/>
        <end position="195"/>
    </location>
</feature>
<evidence type="ECO:0000313" key="7">
    <source>
        <dbReference type="EMBL" id="KAF6197384.1"/>
    </source>
</evidence>
<evidence type="ECO:0000259" key="6">
    <source>
        <dbReference type="PROSITE" id="PS50157"/>
    </source>
</evidence>